<evidence type="ECO:0000313" key="1">
    <source>
        <dbReference type="EMBL" id="NEW32690.1"/>
    </source>
</evidence>
<protein>
    <submittedName>
        <fullName evidence="1">Uncharacterized protein</fullName>
    </submittedName>
</protein>
<dbReference type="Proteomes" id="UP000471166">
    <property type="component" value="Unassembled WGS sequence"/>
</dbReference>
<dbReference type="AlphaFoldDB" id="A0A6P1CJH6"/>
<evidence type="ECO:0000313" key="2">
    <source>
        <dbReference type="Proteomes" id="UP000471166"/>
    </source>
</evidence>
<organism evidence="1 2">
    <name type="scientific">Nocardia cyriacigeorgica</name>
    <dbReference type="NCBI Taxonomy" id="135487"/>
    <lineage>
        <taxon>Bacteria</taxon>
        <taxon>Bacillati</taxon>
        <taxon>Actinomycetota</taxon>
        <taxon>Actinomycetes</taxon>
        <taxon>Mycobacteriales</taxon>
        <taxon>Nocardiaceae</taxon>
        <taxon>Nocardia</taxon>
    </lineage>
</organism>
<dbReference type="RefSeq" id="WP_162471524.1">
    <property type="nucleotide sequence ID" value="NZ_AP026975.1"/>
</dbReference>
<name>A0A6P1CJH6_9NOCA</name>
<proteinExistence type="predicted"/>
<reference evidence="1 2" key="1">
    <citation type="submission" date="2020-01" db="EMBL/GenBank/DDBJ databases">
        <title>Genetics and antimicrobial susceptibilities of Nocardia species isolated from the soil; a comparison with species isolated from humans.</title>
        <authorList>
            <person name="Carrasco G."/>
            <person name="Monzon S."/>
            <person name="Sansegundo M."/>
            <person name="Garcia E."/>
            <person name="Garrido N."/>
            <person name="Medina M.J."/>
            <person name="Villalon P."/>
            <person name="Ramirez-Arocha A.C."/>
            <person name="Jimenez P."/>
            <person name="Cuesta I."/>
            <person name="Valdezate S."/>
        </authorList>
    </citation>
    <scope>NUCLEOTIDE SEQUENCE [LARGE SCALE GENOMIC DNA]</scope>
    <source>
        <strain evidence="1 2">CNM20110626</strain>
    </source>
</reference>
<dbReference type="EMBL" id="JAAGVB010000011">
    <property type="protein sequence ID" value="NEW32690.1"/>
    <property type="molecule type" value="Genomic_DNA"/>
</dbReference>
<sequence>MATVRPARIPILFVTNMFASQIIETIRRIRAWQNPHDAGIGRSSDNGRPRPVVVVVGLILGVAAAKRVTIRACALARRGSIG</sequence>
<gene>
    <name evidence="1" type="ORF">GV791_08960</name>
</gene>
<comment type="caution">
    <text evidence="1">The sequence shown here is derived from an EMBL/GenBank/DDBJ whole genome shotgun (WGS) entry which is preliminary data.</text>
</comment>
<accession>A0A6P1CJH6</accession>